<reference evidence="1 2" key="1">
    <citation type="submission" date="2019-08" db="EMBL/GenBank/DDBJ databases">
        <title>Six bacteriophages against potato bacterial diseases.</title>
        <authorList>
            <person name="Zhang X."/>
            <person name="Kering K."/>
        </authorList>
    </citation>
    <scope>NUCLEOTIDE SEQUENCE [LARGE SCALE GENOMIC DNA]</scope>
</reference>
<organism evidence="1 2">
    <name type="scientific">Ralstonia phage P-PSG-11</name>
    <dbReference type="NCBI Taxonomy" id="2652430"/>
    <lineage>
        <taxon>Viruses</taxon>
        <taxon>Duplodnaviria</taxon>
        <taxon>Heunggongvirae</taxon>
        <taxon>Uroviricota</taxon>
        <taxon>Caudoviricetes</taxon>
        <taxon>Autographivirales</taxon>
        <taxon>Gyeongsanvirus</taxon>
        <taxon>Gyeongsanvirus PPSG11</taxon>
    </lineage>
</organism>
<evidence type="ECO:0000313" key="1">
    <source>
        <dbReference type="EMBL" id="QFP93703.1"/>
    </source>
</evidence>
<keyword evidence="2" id="KW-1185">Reference proteome</keyword>
<proteinExistence type="predicted"/>
<dbReference type="Proteomes" id="UP000326262">
    <property type="component" value="Segment"/>
</dbReference>
<sequence length="67" mass="7449">MKITITVEDTNKGVSVHWHEQQSEAQNNPRESLAIVLTAKFILELNQAHRLGILRLSGTALVADKRG</sequence>
<accession>A0A5P8D3Z5</accession>
<dbReference type="EMBL" id="MN270889">
    <property type="protein sequence ID" value="QFP93703.1"/>
    <property type="molecule type" value="Genomic_DNA"/>
</dbReference>
<evidence type="ECO:0000313" key="2">
    <source>
        <dbReference type="Proteomes" id="UP000326262"/>
    </source>
</evidence>
<name>A0A5P8D3Z5_9CAUD</name>
<protein>
    <submittedName>
        <fullName evidence="1">Uncharacterized protein</fullName>
    </submittedName>
</protein>